<dbReference type="Gene3D" id="3.30.565.10">
    <property type="entry name" value="Histidine kinase-like ATPase, C-terminal domain"/>
    <property type="match status" value="1"/>
</dbReference>
<evidence type="ECO:0000256" key="9">
    <source>
        <dbReference type="ARBA" id="ARBA00022723"/>
    </source>
</evidence>
<dbReference type="GO" id="GO:0016301">
    <property type="term" value="F:kinase activity"/>
    <property type="evidence" value="ECO:0007669"/>
    <property type="project" value="UniProtKB-KW"/>
</dbReference>
<evidence type="ECO:0000256" key="7">
    <source>
        <dbReference type="ARBA" id="ARBA00022490"/>
    </source>
</evidence>
<evidence type="ECO:0000256" key="8">
    <source>
        <dbReference type="ARBA" id="ARBA00022679"/>
    </source>
</evidence>
<evidence type="ECO:0000256" key="2">
    <source>
        <dbReference type="ARBA" id="ARBA00001966"/>
    </source>
</evidence>
<evidence type="ECO:0000313" key="20">
    <source>
        <dbReference type="Proteomes" id="UP000790580"/>
    </source>
</evidence>
<keyword evidence="7" id="KW-0963">Cytoplasm</keyword>
<dbReference type="Pfam" id="PF07730">
    <property type="entry name" value="HisKA_3"/>
    <property type="match status" value="1"/>
</dbReference>
<evidence type="ECO:0000256" key="17">
    <source>
        <dbReference type="ARBA" id="ARBA00030800"/>
    </source>
</evidence>
<comment type="cofactor">
    <cofactor evidence="2">
        <name>[4Fe-4S] cluster</name>
        <dbReference type="ChEBI" id="CHEBI:49883"/>
    </cofactor>
</comment>
<comment type="subcellular location">
    <subcellularLocation>
        <location evidence="3">Cytoplasm</location>
    </subcellularLocation>
</comment>
<keyword evidence="11 19" id="KW-0418">Kinase</keyword>
<keyword evidence="15" id="KW-0411">Iron-sulfur</keyword>
<dbReference type="SUPFAM" id="SSF55781">
    <property type="entry name" value="GAF domain-like"/>
    <property type="match status" value="1"/>
</dbReference>
<evidence type="ECO:0000256" key="5">
    <source>
        <dbReference type="ARBA" id="ARBA00017322"/>
    </source>
</evidence>
<dbReference type="SMART" id="SM00065">
    <property type="entry name" value="GAF"/>
    <property type="match status" value="1"/>
</dbReference>
<dbReference type="Pfam" id="PF13185">
    <property type="entry name" value="GAF_2"/>
    <property type="match status" value="1"/>
</dbReference>
<evidence type="ECO:0000256" key="12">
    <source>
        <dbReference type="ARBA" id="ARBA00022840"/>
    </source>
</evidence>
<keyword evidence="20" id="KW-1185">Reference proteome</keyword>
<keyword evidence="10" id="KW-0547">Nucleotide-binding</keyword>
<dbReference type="Gene3D" id="3.30.450.40">
    <property type="match status" value="1"/>
</dbReference>
<comment type="caution">
    <text evidence="19">The sequence shown here is derived from an EMBL/GenBank/DDBJ whole genome shotgun (WGS) entry which is preliminary data.</text>
</comment>
<keyword evidence="6" id="KW-0004">4Fe-4S</keyword>
<dbReference type="SUPFAM" id="SSF55874">
    <property type="entry name" value="ATPase domain of HSP90 chaperone/DNA topoisomerase II/histidine kinase"/>
    <property type="match status" value="1"/>
</dbReference>
<keyword evidence="8" id="KW-0808">Transferase</keyword>
<dbReference type="InterPro" id="IPR004358">
    <property type="entry name" value="Sig_transdc_His_kin-like_C"/>
</dbReference>
<feature type="domain" description="Histidine kinase" evidence="18">
    <location>
        <begin position="287"/>
        <end position="370"/>
    </location>
</feature>
<evidence type="ECO:0000256" key="16">
    <source>
        <dbReference type="ARBA" id="ARBA00024827"/>
    </source>
</evidence>
<evidence type="ECO:0000259" key="18">
    <source>
        <dbReference type="PROSITE" id="PS50109"/>
    </source>
</evidence>
<dbReference type="PANTHER" id="PTHR24421:SF40">
    <property type="entry name" value="SENSOR HISTIDINE KINASE YHCY"/>
    <property type="match status" value="1"/>
</dbReference>
<dbReference type="InterPro" id="IPR003594">
    <property type="entry name" value="HATPase_dom"/>
</dbReference>
<gene>
    <name evidence="19" type="ORF">KS407_08275</name>
</gene>
<keyword evidence="12" id="KW-0067">ATP-binding</keyword>
<keyword evidence="13" id="KW-0408">Iron</keyword>
<protein>
    <recommendedName>
        <fullName evidence="5">Oxygen sensor histidine kinase NreB</fullName>
        <ecNumber evidence="4">2.7.13.3</ecNumber>
    </recommendedName>
    <alternativeName>
        <fullName evidence="17">Nitrogen regulation protein B</fullName>
    </alternativeName>
</protein>
<dbReference type="RefSeq" id="WP_088075411.1">
    <property type="nucleotide sequence ID" value="NZ_JAHQCR010000034.1"/>
</dbReference>
<evidence type="ECO:0000256" key="11">
    <source>
        <dbReference type="ARBA" id="ARBA00022777"/>
    </source>
</evidence>
<evidence type="ECO:0000256" key="6">
    <source>
        <dbReference type="ARBA" id="ARBA00022485"/>
    </source>
</evidence>
<evidence type="ECO:0000256" key="10">
    <source>
        <dbReference type="ARBA" id="ARBA00022741"/>
    </source>
</evidence>
<dbReference type="CDD" id="cd16917">
    <property type="entry name" value="HATPase_UhpB-NarQ-NarX-like"/>
    <property type="match status" value="1"/>
</dbReference>
<dbReference type="InterPro" id="IPR011712">
    <property type="entry name" value="Sig_transdc_His_kin_sub3_dim/P"/>
</dbReference>
<dbReference type="PRINTS" id="PR00344">
    <property type="entry name" value="BCTRLSENSOR"/>
</dbReference>
<dbReference type="InterPro" id="IPR003018">
    <property type="entry name" value="GAF"/>
</dbReference>
<dbReference type="PROSITE" id="PS50109">
    <property type="entry name" value="HIS_KIN"/>
    <property type="match status" value="1"/>
</dbReference>
<reference evidence="19 20" key="1">
    <citation type="submission" date="2021-06" db="EMBL/GenBank/DDBJ databases">
        <title>Bacillus sp. RD4P76, an endophyte from a halophyte.</title>
        <authorList>
            <person name="Sun J.-Q."/>
        </authorList>
    </citation>
    <scope>NUCLEOTIDE SEQUENCE [LARGE SCALE GENOMIC DNA]</scope>
    <source>
        <strain evidence="19 20">JCM 17098</strain>
    </source>
</reference>
<keyword evidence="9" id="KW-0479">Metal-binding</keyword>
<comment type="function">
    <text evidence="16">Member of the two-component regulatory system NreB/NreC involved in the control of dissimilatory nitrate/nitrite reduction in response to oxygen. NreB functions as a direct oxygen sensor histidine kinase which is autophosphorylated, in the absence of oxygen, probably at the conserved histidine residue, and transfers its phosphate group probably to a conserved aspartate residue of NreC. NreB/NreC activates the expression of the nitrate (narGHJI) and nitrite (nir) reductase operons, as well as the putative nitrate transporter gene narT.</text>
</comment>
<dbReference type="Gene3D" id="1.20.5.1930">
    <property type="match status" value="1"/>
</dbReference>
<evidence type="ECO:0000313" key="19">
    <source>
        <dbReference type="EMBL" id="MBU9721439.1"/>
    </source>
</evidence>
<evidence type="ECO:0000256" key="15">
    <source>
        <dbReference type="ARBA" id="ARBA00023014"/>
    </source>
</evidence>
<keyword evidence="14" id="KW-0902">Two-component regulatory system</keyword>
<dbReference type="PANTHER" id="PTHR24421">
    <property type="entry name" value="NITRATE/NITRITE SENSOR PROTEIN NARX-RELATED"/>
    <property type="match status" value="1"/>
</dbReference>
<proteinExistence type="predicted"/>
<name>A0ABS6JUR1_9BACI</name>
<comment type="catalytic activity">
    <reaction evidence="1">
        <text>ATP + protein L-histidine = ADP + protein N-phospho-L-histidine.</text>
        <dbReference type="EC" id="2.7.13.3"/>
    </reaction>
</comment>
<dbReference type="InterPro" id="IPR005467">
    <property type="entry name" value="His_kinase_dom"/>
</dbReference>
<evidence type="ECO:0000256" key="3">
    <source>
        <dbReference type="ARBA" id="ARBA00004496"/>
    </source>
</evidence>
<evidence type="ECO:0000256" key="13">
    <source>
        <dbReference type="ARBA" id="ARBA00023004"/>
    </source>
</evidence>
<organism evidence="19 20">
    <name type="scientific">Evansella alkalicola</name>
    <dbReference type="NCBI Taxonomy" id="745819"/>
    <lineage>
        <taxon>Bacteria</taxon>
        <taxon>Bacillati</taxon>
        <taxon>Bacillota</taxon>
        <taxon>Bacilli</taxon>
        <taxon>Bacillales</taxon>
        <taxon>Bacillaceae</taxon>
        <taxon>Evansella</taxon>
    </lineage>
</organism>
<dbReference type="InterPro" id="IPR036890">
    <property type="entry name" value="HATPase_C_sf"/>
</dbReference>
<sequence>MNRNEELFLIKSIAELLNKETKMEEMLQEVLNLLLELSNLQTGWIFLFDEQHDFQLVAYAHLPEALEYKKRKHLCEGGCRCIDRCLGGKLLKATNIIECERIEYAINEKRGNHEGIIRHASVPIKSGDHLYGLLNVASPHKLQFNHDELHILESVAFQIGTACARIRLSEQEKTMHILEERNRLARDLHDSVNQNLFSIMYTAKGTKGISDNLDIHESLDEIYNLSKESLAEMKDLIWQLRSDYIKEGLKRRFERYGKKLKLSVTCHFYEEKLPGYLETTIWKIGQEALNNVSKHANASKVFINLTVDTQSPYVTFVVEDNGCGFIVDQASTGFGLTSMRERANLIDGNCYITSKLNKGTTVSVHIPLRKEGNTIGN</sequence>
<dbReference type="Proteomes" id="UP000790580">
    <property type="component" value="Unassembled WGS sequence"/>
</dbReference>
<accession>A0ABS6JUR1</accession>
<dbReference type="Pfam" id="PF02518">
    <property type="entry name" value="HATPase_c"/>
    <property type="match status" value="1"/>
</dbReference>
<evidence type="ECO:0000256" key="4">
    <source>
        <dbReference type="ARBA" id="ARBA00012438"/>
    </source>
</evidence>
<dbReference type="SMART" id="SM00387">
    <property type="entry name" value="HATPase_c"/>
    <property type="match status" value="1"/>
</dbReference>
<dbReference type="EMBL" id="JAHQCR010000034">
    <property type="protein sequence ID" value="MBU9721439.1"/>
    <property type="molecule type" value="Genomic_DNA"/>
</dbReference>
<dbReference type="InterPro" id="IPR029016">
    <property type="entry name" value="GAF-like_dom_sf"/>
</dbReference>
<dbReference type="InterPro" id="IPR050482">
    <property type="entry name" value="Sensor_HK_TwoCompSys"/>
</dbReference>
<evidence type="ECO:0000256" key="1">
    <source>
        <dbReference type="ARBA" id="ARBA00000085"/>
    </source>
</evidence>
<dbReference type="EC" id="2.7.13.3" evidence="4"/>
<evidence type="ECO:0000256" key="14">
    <source>
        <dbReference type="ARBA" id="ARBA00023012"/>
    </source>
</evidence>